<keyword evidence="1" id="KW-0802">TPR repeat</keyword>
<name>A0A1H5FL60_9PSED</name>
<dbReference type="Gene3D" id="1.25.40.10">
    <property type="entry name" value="Tetratricopeptide repeat domain"/>
    <property type="match status" value="1"/>
</dbReference>
<dbReference type="Pfam" id="PF14559">
    <property type="entry name" value="TPR_19"/>
    <property type="match status" value="1"/>
</dbReference>
<sequence>MACCSGNFRVLARSTGALYRRCRAALVACFTTVPSSISRVRPLMPTKSFLPGLILAFCAVASLCSVAAERRPLSQSNSASTTLIETASRQYENGQLDQAAATLERALHIQPNNPATLHYLGVLRLQQGQYQQAETLAARSNMRVGRNVELRNRNFQLIQAAQQAKASSTSPNAKEDQVAVQQGLKEEVQKRREAEMAAVEQANAGNFANAQAERVSDSPTAGRPRREGEVPVAFVEPQRPAYDEVEIPSGHWPPPGKCRIWFPDRPPGHQPKPGKCKKLRDRVPSGAYLVRG</sequence>
<accession>A0A1H5FL60</accession>
<organism evidence="3 4">
    <name type="scientific">Pseudomonas frederiksbergensis</name>
    <dbReference type="NCBI Taxonomy" id="104087"/>
    <lineage>
        <taxon>Bacteria</taxon>
        <taxon>Pseudomonadati</taxon>
        <taxon>Pseudomonadota</taxon>
        <taxon>Gammaproteobacteria</taxon>
        <taxon>Pseudomonadales</taxon>
        <taxon>Pseudomonadaceae</taxon>
        <taxon>Pseudomonas</taxon>
    </lineage>
</organism>
<reference evidence="3 4" key="1">
    <citation type="submission" date="2016-10" db="EMBL/GenBank/DDBJ databases">
        <authorList>
            <person name="de Groot N.N."/>
        </authorList>
    </citation>
    <scope>NUCLEOTIDE SEQUENCE [LARGE SCALE GENOMIC DNA]</scope>
    <source>
        <strain evidence="3 4">BS3655</strain>
    </source>
</reference>
<dbReference type="AlphaFoldDB" id="A0A1H5FL60"/>
<feature type="region of interest" description="Disordered" evidence="2">
    <location>
        <begin position="209"/>
        <end position="228"/>
    </location>
</feature>
<dbReference type="InterPro" id="IPR019734">
    <property type="entry name" value="TPR_rpt"/>
</dbReference>
<evidence type="ECO:0000256" key="2">
    <source>
        <dbReference type="SAM" id="MobiDB-lite"/>
    </source>
</evidence>
<protein>
    <submittedName>
        <fullName evidence="3">Tetratricopeptide repeat-containing protein</fullName>
    </submittedName>
</protein>
<dbReference type="PROSITE" id="PS50005">
    <property type="entry name" value="TPR"/>
    <property type="match status" value="1"/>
</dbReference>
<evidence type="ECO:0000313" key="3">
    <source>
        <dbReference type="EMBL" id="SEE04156.1"/>
    </source>
</evidence>
<dbReference type="SUPFAM" id="SSF48452">
    <property type="entry name" value="TPR-like"/>
    <property type="match status" value="1"/>
</dbReference>
<feature type="repeat" description="TPR" evidence="1">
    <location>
        <begin position="80"/>
        <end position="113"/>
    </location>
</feature>
<evidence type="ECO:0000313" key="4">
    <source>
        <dbReference type="Proteomes" id="UP000183114"/>
    </source>
</evidence>
<evidence type="ECO:0000256" key="1">
    <source>
        <dbReference type="PROSITE-ProRule" id="PRU00339"/>
    </source>
</evidence>
<gene>
    <name evidence="3" type="ORF">SAMN04490185_4800</name>
</gene>
<proteinExistence type="predicted"/>
<dbReference type="InterPro" id="IPR011990">
    <property type="entry name" value="TPR-like_helical_dom_sf"/>
</dbReference>
<dbReference type="Proteomes" id="UP000183114">
    <property type="component" value="Unassembled WGS sequence"/>
</dbReference>
<dbReference type="EMBL" id="FNTF01000002">
    <property type="protein sequence ID" value="SEE04156.1"/>
    <property type="molecule type" value="Genomic_DNA"/>
</dbReference>